<name>A0A0E9X3G2_ANGAN</name>
<evidence type="ECO:0000313" key="1">
    <source>
        <dbReference type="EMBL" id="JAH97129.1"/>
    </source>
</evidence>
<sequence length="66" mass="7424">MRTSSVHSVWRDQVTDKEQPCIVTTEQEPVWSEVISTTFFSPSRLKLFVSAQSGIITSAGWHTSEP</sequence>
<reference evidence="1" key="2">
    <citation type="journal article" date="2015" name="Fish Shellfish Immunol.">
        <title>Early steps in the European eel (Anguilla anguilla)-Vibrio vulnificus interaction in the gills: Role of the RtxA13 toxin.</title>
        <authorList>
            <person name="Callol A."/>
            <person name="Pajuelo D."/>
            <person name="Ebbesson L."/>
            <person name="Teles M."/>
            <person name="MacKenzie S."/>
            <person name="Amaro C."/>
        </authorList>
    </citation>
    <scope>NUCLEOTIDE SEQUENCE</scope>
</reference>
<dbReference type="EMBL" id="GBXM01011448">
    <property type="protein sequence ID" value="JAH97129.1"/>
    <property type="molecule type" value="Transcribed_RNA"/>
</dbReference>
<protein>
    <submittedName>
        <fullName evidence="1">Uncharacterized protein</fullName>
    </submittedName>
</protein>
<accession>A0A0E9X3G2</accession>
<proteinExistence type="predicted"/>
<reference evidence="1" key="1">
    <citation type="submission" date="2014-11" db="EMBL/GenBank/DDBJ databases">
        <authorList>
            <person name="Amaro Gonzalez C."/>
        </authorList>
    </citation>
    <scope>NUCLEOTIDE SEQUENCE</scope>
</reference>
<organism evidence="1">
    <name type="scientific">Anguilla anguilla</name>
    <name type="common">European freshwater eel</name>
    <name type="synonym">Muraena anguilla</name>
    <dbReference type="NCBI Taxonomy" id="7936"/>
    <lineage>
        <taxon>Eukaryota</taxon>
        <taxon>Metazoa</taxon>
        <taxon>Chordata</taxon>
        <taxon>Craniata</taxon>
        <taxon>Vertebrata</taxon>
        <taxon>Euteleostomi</taxon>
        <taxon>Actinopterygii</taxon>
        <taxon>Neopterygii</taxon>
        <taxon>Teleostei</taxon>
        <taxon>Anguilliformes</taxon>
        <taxon>Anguillidae</taxon>
        <taxon>Anguilla</taxon>
    </lineage>
</organism>
<dbReference type="AlphaFoldDB" id="A0A0E9X3G2"/>